<gene>
    <name evidence="1" type="ORF">WKW82_12870</name>
</gene>
<name>A0ABU8WJP3_9BURK</name>
<protein>
    <recommendedName>
        <fullName evidence="3">DUF1631 family protein</fullName>
    </recommendedName>
</protein>
<dbReference type="Proteomes" id="UP001385892">
    <property type="component" value="Unassembled WGS sequence"/>
</dbReference>
<evidence type="ECO:0008006" key="3">
    <source>
        <dbReference type="Google" id="ProtNLM"/>
    </source>
</evidence>
<dbReference type="EMBL" id="JBBKZT010000005">
    <property type="protein sequence ID" value="MEJ8847544.1"/>
    <property type="molecule type" value="Genomic_DNA"/>
</dbReference>
<comment type="caution">
    <text evidence="1">The sequence shown here is derived from an EMBL/GenBank/DDBJ whole genome shotgun (WGS) entry which is preliminary data.</text>
</comment>
<reference evidence="1 2" key="1">
    <citation type="submission" date="2024-03" db="EMBL/GenBank/DDBJ databases">
        <title>Novel species of the genus Variovorax.</title>
        <authorList>
            <person name="Liu Q."/>
            <person name="Xin Y.-H."/>
        </authorList>
    </citation>
    <scope>NUCLEOTIDE SEQUENCE [LARGE SCALE GENOMIC DNA]</scope>
    <source>
        <strain evidence="1 2">KACC 18900</strain>
    </source>
</reference>
<keyword evidence="2" id="KW-1185">Reference proteome</keyword>
<organism evidence="1 2">
    <name type="scientific">Variovorax rhizosphaerae</name>
    <dbReference type="NCBI Taxonomy" id="1836200"/>
    <lineage>
        <taxon>Bacteria</taxon>
        <taxon>Pseudomonadati</taxon>
        <taxon>Pseudomonadota</taxon>
        <taxon>Betaproteobacteria</taxon>
        <taxon>Burkholderiales</taxon>
        <taxon>Comamonadaceae</taxon>
        <taxon>Variovorax</taxon>
    </lineage>
</organism>
<evidence type="ECO:0000313" key="2">
    <source>
        <dbReference type="Proteomes" id="UP001385892"/>
    </source>
</evidence>
<proteinExistence type="predicted"/>
<dbReference type="RefSeq" id="WP_340342673.1">
    <property type="nucleotide sequence ID" value="NZ_JBBKZT010000005.1"/>
</dbReference>
<sequence length="218" mass="22406">MPIEIPDMPPAIAKALQTGLRKFAVPASPASPDATAPSSVKPSIARNSRVISRSIEAALAADKPGGVGASTIVLGLDELVASSSLRKAKAKLWVQLLPAGESGESAMAEVDKAAAKLTSIAEGPEVKALAKRINGLAAQQTRSPVRQELTLIRVPALHLTAIWLKGAAGEADDDVVIPNDGPIAPLVPGQRYALAEFQGIVAAMAAERLAKTTDDMGG</sequence>
<accession>A0ABU8WJP3</accession>
<evidence type="ECO:0000313" key="1">
    <source>
        <dbReference type="EMBL" id="MEJ8847544.1"/>
    </source>
</evidence>